<accession>A0A6A7A7G0</accession>
<dbReference type="OrthoDB" id="3357002at2759"/>
<dbReference type="AlphaFoldDB" id="A0A6A7A7G0"/>
<dbReference type="EMBL" id="MU006222">
    <property type="protein sequence ID" value="KAF2828627.1"/>
    <property type="molecule type" value="Genomic_DNA"/>
</dbReference>
<gene>
    <name evidence="3" type="ORF">CC86DRAFT_465405</name>
</gene>
<feature type="compositionally biased region" description="Low complexity" evidence="1">
    <location>
        <begin position="391"/>
        <end position="409"/>
    </location>
</feature>
<organism evidence="3 4">
    <name type="scientific">Ophiobolus disseminans</name>
    <dbReference type="NCBI Taxonomy" id="1469910"/>
    <lineage>
        <taxon>Eukaryota</taxon>
        <taxon>Fungi</taxon>
        <taxon>Dikarya</taxon>
        <taxon>Ascomycota</taxon>
        <taxon>Pezizomycotina</taxon>
        <taxon>Dothideomycetes</taxon>
        <taxon>Pleosporomycetidae</taxon>
        <taxon>Pleosporales</taxon>
        <taxon>Pleosporineae</taxon>
        <taxon>Phaeosphaeriaceae</taxon>
        <taxon>Ophiobolus</taxon>
    </lineage>
</organism>
<feature type="region of interest" description="Disordered" evidence="1">
    <location>
        <begin position="389"/>
        <end position="409"/>
    </location>
</feature>
<feature type="transmembrane region" description="Helical" evidence="2">
    <location>
        <begin position="69"/>
        <end position="90"/>
    </location>
</feature>
<feature type="compositionally biased region" description="Polar residues" evidence="1">
    <location>
        <begin position="548"/>
        <end position="567"/>
    </location>
</feature>
<evidence type="ECO:0000313" key="4">
    <source>
        <dbReference type="Proteomes" id="UP000799424"/>
    </source>
</evidence>
<keyword evidence="2" id="KW-0472">Membrane</keyword>
<feature type="transmembrane region" description="Helical" evidence="2">
    <location>
        <begin position="37"/>
        <end position="57"/>
    </location>
</feature>
<dbReference type="PANTHER" id="PTHR35184">
    <property type="entry name" value="YALI0C10208P"/>
    <property type="match status" value="1"/>
</dbReference>
<feature type="transmembrane region" description="Helical" evidence="2">
    <location>
        <begin position="142"/>
        <end position="167"/>
    </location>
</feature>
<feature type="compositionally biased region" description="Polar residues" evidence="1">
    <location>
        <begin position="638"/>
        <end position="647"/>
    </location>
</feature>
<feature type="compositionally biased region" description="Basic and acidic residues" evidence="1">
    <location>
        <begin position="648"/>
        <end position="657"/>
    </location>
</feature>
<evidence type="ECO:0000256" key="2">
    <source>
        <dbReference type="SAM" id="Phobius"/>
    </source>
</evidence>
<dbReference type="InterPro" id="IPR021460">
    <property type="entry name" value="DUF3112"/>
</dbReference>
<evidence type="ECO:0000313" key="3">
    <source>
        <dbReference type="EMBL" id="KAF2828627.1"/>
    </source>
</evidence>
<sequence length="680" mass="75549">MSDPIYTSERERIYAKGPPYPPHNQGLGGEPKVVPDVPITAAFLVLYLIFGVIHIKIFKANKGRGHKFIFNGAILGLCKIRIITMTLRIAWSCYPRNVGLGIAANVFVYVGTIILFMIDWFFVQRIIRAQHQRLGWSTPYRILHRGALGLLVLTLIMVIMVSIWQFFTINETKLSAFRTMQLIGQTYFTVFCFAPAVLVIVSLLIPRREVEKFGAGRLRVNVTILLLAVTVLTTGQLFRCVIAWLPQTRVRDDVGVPIAQPWYLHRACFYAFNFVTEIVVVIMFAVVRVDLRFHVPNGSRMSGDYSGRNSRVNLNSTSNVALSAMASKKSLASISPGGHLSIHKNDSSETLHQYEVSVFEDSRTLADSLQFGASTLEVDNKTGAWKVKRVSTGSTSSRGSITSCSSPSRSLLHDRSVKFADEAPPVPEVPAEWPLPALQPPRSSMPIFEHSNSPSKRSTPKRAFEVFDHDLNGDDMGDVTDALSKLEQNSETNTPITPASYKSTRFYVNAPVTPPPEYAATTQKPTEKRRSNPLAPRNRATFPPKSALKTSSRMHGNANNQNSTTPTIKEAPEYPTAPKVQPPRRLSSLEFIKLAQNPQPRSHQILDLSLQGAVAADISRPVTANNEPPMGVARAPSSAYSNDTTPSEARETARAEHDFRNFNCEALPVDMDVMRSRRFD</sequence>
<dbReference type="Pfam" id="PF11309">
    <property type="entry name" value="DUF3112"/>
    <property type="match status" value="1"/>
</dbReference>
<proteinExistence type="predicted"/>
<dbReference type="Proteomes" id="UP000799424">
    <property type="component" value="Unassembled WGS sequence"/>
</dbReference>
<feature type="transmembrane region" description="Helical" evidence="2">
    <location>
        <begin position="269"/>
        <end position="291"/>
    </location>
</feature>
<evidence type="ECO:0008006" key="5">
    <source>
        <dbReference type="Google" id="ProtNLM"/>
    </source>
</evidence>
<name>A0A6A7A7G0_9PLEO</name>
<feature type="region of interest" description="Disordered" evidence="1">
    <location>
        <begin position="621"/>
        <end position="657"/>
    </location>
</feature>
<keyword evidence="4" id="KW-1185">Reference proteome</keyword>
<feature type="transmembrane region" description="Helical" evidence="2">
    <location>
        <begin position="187"/>
        <end position="206"/>
    </location>
</feature>
<keyword evidence="2" id="KW-1133">Transmembrane helix</keyword>
<keyword evidence="2" id="KW-0812">Transmembrane</keyword>
<reference evidence="3" key="1">
    <citation type="journal article" date="2020" name="Stud. Mycol.">
        <title>101 Dothideomycetes genomes: a test case for predicting lifestyles and emergence of pathogens.</title>
        <authorList>
            <person name="Haridas S."/>
            <person name="Albert R."/>
            <person name="Binder M."/>
            <person name="Bloem J."/>
            <person name="Labutti K."/>
            <person name="Salamov A."/>
            <person name="Andreopoulos B."/>
            <person name="Baker S."/>
            <person name="Barry K."/>
            <person name="Bills G."/>
            <person name="Bluhm B."/>
            <person name="Cannon C."/>
            <person name="Castanera R."/>
            <person name="Culley D."/>
            <person name="Daum C."/>
            <person name="Ezra D."/>
            <person name="Gonzalez J."/>
            <person name="Henrissat B."/>
            <person name="Kuo A."/>
            <person name="Liang C."/>
            <person name="Lipzen A."/>
            <person name="Lutzoni F."/>
            <person name="Magnuson J."/>
            <person name="Mondo S."/>
            <person name="Nolan M."/>
            <person name="Ohm R."/>
            <person name="Pangilinan J."/>
            <person name="Park H.-J."/>
            <person name="Ramirez L."/>
            <person name="Alfaro M."/>
            <person name="Sun H."/>
            <person name="Tritt A."/>
            <person name="Yoshinaga Y."/>
            <person name="Zwiers L.-H."/>
            <person name="Turgeon B."/>
            <person name="Goodwin S."/>
            <person name="Spatafora J."/>
            <person name="Crous P."/>
            <person name="Grigoriev I."/>
        </authorList>
    </citation>
    <scope>NUCLEOTIDE SEQUENCE</scope>
    <source>
        <strain evidence="3">CBS 113818</strain>
    </source>
</reference>
<feature type="transmembrane region" description="Helical" evidence="2">
    <location>
        <begin position="218"/>
        <end position="245"/>
    </location>
</feature>
<feature type="region of interest" description="Disordered" evidence="1">
    <location>
        <begin position="512"/>
        <end position="583"/>
    </location>
</feature>
<evidence type="ECO:0000256" key="1">
    <source>
        <dbReference type="SAM" id="MobiDB-lite"/>
    </source>
</evidence>
<protein>
    <recommendedName>
        <fullName evidence="5">DUF3112 domain-containing protein</fullName>
    </recommendedName>
</protein>
<feature type="transmembrane region" description="Helical" evidence="2">
    <location>
        <begin position="102"/>
        <end position="122"/>
    </location>
</feature>
<dbReference type="PANTHER" id="PTHR35184:SF1">
    <property type="entry name" value="INTEGRAL MEMBRANE PROTEIN"/>
    <property type="match status" value="1"/>
</dbReference>